<dbReference type="PANTHER" id="PTHR45865">
    <property type="entry name" value="E3 UBIQUITIN-PROTEIN LIGASE SHPRH FAMILY MEMBER"/>
    <property type="match status" value="1"/>
</dbReference>
<dbReference type="InterPro" id="IPR019786">
    <property type="entry name" value="Zinc_finger_PHD-type_CS"/>
</dbReference>
<dbReference type="SUPFAM" id="SSF57850">
    <property type="entry name" value="RING/U-box"/>
    <property type="match status" value="1"/>
</dbReference>
<feature type="domain" description="RING-type" evidence="7">
    <location>
        <begin position="1271"/>
        <end position="1306"/>
    </location>
</feature>
<evidence type="ECO:0000313" key="11">
    <source>
        <dbReference type="Proteomes" id="UP000014760"/>
    </source>
</evidence>
<dbReference type="Pfam" id="PF21325">
    <property type="entry name" value="SHPRH_helical-1st"/>
    <property type="match status" value="1"/>
</dbReference>
<keyword evidence="3" id="KW-0378">Hydrolase</keyword>
<dbReference type="OrthoDB" id="423559at2759"/>
<dbReference type="InterPro" id="IPR027417">
    <property type="entry name" value="P-loop_NTPase"/>
</dbReference>
<dbReference type="Gene3D" id="3.40.50.10810">
    <property type="entry name" value="Tandem AAA-ATPase domain"/>
    <property type="match status" value="2"/>
</dbReference>
<dbReference type="InterPro" id="IPR011011">
    <property type="entry name" value="Znf_FYVE_PHD"/>
</dbReference>
<dbReference type="InterPro" id="IPR001965">
    <property type="entry name" value="Znf_PHD"/>
</dbReference>
<evidence type="ECO:0000256" key="4">
    <source>
        <dbReference type="ARBA" id="ARBA00022833"/>
    </source>
</evidence>
<feature type="domain" description="Helicase C-terminal" evidence="8">
    <location>
        <begin position="1340"/>
        <end position="1493"/>
    </location>
</feature>
<feature type="compositionally biased region" description="Polar residues" evidence="6">
    <location>
        <begin position="371"/>
        <end position="381"/>
    </location>
</feature>
<reference evidence="9 11" key="2">
    <citation type="journal article" date="2013" name="Nature">
        <title>Insights into bilaterian evolution from three spiralian genomes.</title>
        <authorList>
            <person name="Simakov O."/>
            <person name="Marletaz F."/>
            <person name="Cho S.J."/>
            <person name="Edsinger-Gonzales E."/>
            <person name="Havlak P."/>
            <person name="Hellsten U."/>
            <person name="Kuo D.H."/>
            <person name="Larsson T."/>
            <person name="Lv J."/>
            <person name="Arendt D."/>
            <person name="Savage R."/>
            <person name="Osoegawa K."/>
            <person name="de Jong P."/>
            <person name="Grimwood J."/>
            <person name="Chapman J.A."/>
            <person name="Shapiro H."/>
            <person name="Aerts A."/>
            <person name="Otillar R.P."/>
            <person name="Terry A.Y."/>
            <person name="Boore J.L."/>
            <person name="Grigoriev I.V."/>
            <person name="Lindberg D.R."/>
            <person name="Seaver E.C."/>
            <person name="Weisblat D.A."/>
            <person name="Putnam N.H."/>
            <person name="Rokhsar D.S."/>
        </authorList>
    </citation>
    <scope>NUCLEOTIDE SEQUENCE</scope>
    <source>
        <strain evidence="9 11">I ESC-2004</strain>
    </source>
</reference>
<dbReference type="Gene3D" id="3.40.50.300">
    <property type="entry name" value="P-loop containing nucleotide triphosphate hydrolases"/>
    <property type="match status" value="1"/>
</dbReference>
<dbReference type="Pfam" id="PF21324">
    <property type="entry name" value="SHPRH_helical-2nd"/>
    <property type="match status" value="1"/>
</dbReference>
<dbReference type="CDD" id="cd18793">
    <property type="entry name" value="SF2_C_SNF"/>
    <property type="match status" value="1"/>
</dbReference>
<feature type="compositionally biased region" description="Basic and acidic residues" evidence="6">
    <location>
        <begin position="382"/>
        <end position="399"/>
    </location>
</feature>
<dbReference type="InterPro" id="IPR038718">
    <property type="entry name" value="SNF2-like_sf"/>
</dbReference>
<dbReference type="InterPro" id="IPR017907">
    <property type="entry name" value="Znf_RING_CS"/>
</dbReference>
<dbReference type="GO" id="GO:0008270">
    <property type="term" value="F:zinc ion binding"/>
    <property type="evidence" value="ECO:0007669"/>
    <property type="project" value="UniProtKB-KW"/>
</dbReference>
<dbReference type="Pfam" id="PF00271">
    <property type="entry name" value="Helicase_C"/>
    <property type="match status" value="1"/>
</dbReference>
<dbReference type="InterPro" id="IPR048695">
    <property type="entry name" value="SHPRH_helical_2nd"/>
</dbReference>
<dbReference type="InterPro" id="IPR001650">
    <property type="entry name" value="Helicase_C-like"/>
</dbReference>
<dbReference type="FunFam" id="3.40.50.10810:FF:000013">
    <property type="entry name" value="E3 ubiquitin-protein ligase SHPRH isoform X2"/>
    <property type="match status" value="1"/>
</dbReference>
<evidence type="ECO:0000256" key="6">
    <source>
        <dbReference type="SAM" id="MobiDB-lite"/>
    </source>
</evidence>
<dbReference type="GO" id="GO:0000209">
    <property type="term" value="P:protein polyubiquitination"/>
    <property type="evidence" value="ECO:0007669"/>
    <property type="project" value="TreeGrafter"/>
</dbReference>
<dbReference type="EMBL" id="AMQN01001862">
    <property type="status" value="NOT_ANNOTATED_CDS"/>
    <property type="molecule type" value="Genomic_DNA"/>
</dbReference>
<dbReference type="SMART" id="SM00249">
    <property type="entry name" value="PHD"/>
    <property type="match status" value="1"/>
</dbReference>
<evidence type="ECO:0000259" key="8">
    <source>
        <dbReference type="PROSITE" id="PS51194"/>
    </source>
</evidence>
<dbReference type="OMA" id="KAVFFCA"/>
<dbReference type="InterPro" id="IPR048686">
    <property type="entry name" value="SHPRH_helical_1st"/>
</dbReference>
<dbReference type="STRING" id="283909.R7U2Z1"/>
<dbReference type="GO" id="GO:0016787">
    <property type="term" value="F:hydrolase activity"/>
    <property type="evidence" value="ECO:0007669"/>
    <property type="project" value="UniProtKB-KW"/>
</dbReference>
<evidence type="ECO:0000256" key="5">
    <source>
        <dbReference type="PROSITE-ProRule" id="PRU00175"/>
    </source>
</evidence>
<accession>R7U2Z1</accession>
<dbReference type="PROSITE" id="PS00518">
    <property type="entry name" value="ZF_RING_1"/>
    <property type="match status" value="1"/>
</dbReference>
<dbReference type="EnsemblMetazoa" id="CapteT220844">
    <property type="protein sequence ID" value="CapteP220844"/>
    <property type="gene ID" value="CapteG220844"/>
</dbReference>
<dbReference type="PROSITE" id="PS51194">
    <property type="entry name" value="HELICASE_CTER"/>
    <property type="match status" value="1"/>
</dbReference>
<dbReference type="InterPro" id="IPR000330">
    <property type="entry name" value="SNF2_N"/>
</dbReference>
<dbReference type="PROSITE" id="PS50089">
    <property type="entry name" value="ZF_RING_2"/>
    <property type="match status" value="1"/>
</dbReference>
<dbReference type="Pfam" id="PF00176">
    <property type="entry name" value="SNF2-rel_dom"/>
    <property type="match status" value="1"/>
</dbReference>
<dbReference type="SMART" id="SM00487">
    <property type="entry name" value="DEXDc"/>
    <property type="match status" value="1"/>
</dbReference>
<evidence type="ECO:0000256" key="1">
    <source>
        <dbReference type="ARBA" id="ARBA00022723"/>
    </source>
</evidence>
<dbReference type="EMBL" id="KB306105">
    <property type="protein sequence ID" value="ELU00238.1"/>
    <property type="molecule type" value="Genomic_DNA"/>
</dbReference>
<sequence length="1501" mass="171236">MPKRKSKPKRADESKRQLISWNLNDLGREGVQVVVDHDPSLAAEMTAATANSSRQLPMPSGTSEIEDLLARCNFYLSIRHSLDDSEWHCFIASFNIRISHEDLSQVSDAMTQVDSLWLYANSFEPSYYLYHERDAKDPENPSGSSSSQKATFCFKVESEAPFSCLEALNMKCFELKFMELNSHTRSLELGIYGKEGILTKLKFPSEGWRPTKKNSSVQTLMSHFYSLRSPDYSGCVMVKKHDIQVLYELIKRHHTQNPKVVKVQAQHLSLRPILRDYQKNAVLWMLSRERIGQQNHEKFESRHPLYTKVTVKDGKELYYSKDGGYLVCDEPLLPTAPPGGILADEMGLGKTVEVLSCILCHPRTGLPQTTGWEANLSNGSSESEKEAVMTDGSESKDVVCDSPDIRTLAPKEDDSNDLRTAPLLESLIDKCMEENAESEKRQSEMAENLPVLKAEHNYSHKKVEIIDAYTHYDDVINAVAKADGGEVKEGQTELKENGESLQKHHIECVCGNKRNQQDSLIECTKCQSHQHPKCMNYDTESKHRDPYLCPHCIAASPPIPSGATLIVSPKTISHQWVEEIEKHVRNESLKVLVYSGVNKQGFVQPRTLADQDIVVTTYDTLGREINYVDLPHTASEAGRRFRKPKRFMATPSPITAIEWWRICLDEAQMVECTSTRTAEMALRLNAVNRWCVTGTPIQRSIEGCKLFSGVIKIIKSENICSDLYGLLLFLGVEPFWVKHWWNTLLYQPYCYGNRTPLVENVAQVLWRTCKKDVIEQIGLPLQTEEMHWLTFSPVEEHFYRRQYDKCAGEALSKLGKYDDINLKMSSFDRQTLHQLLYPLLRLRQACCHPQVVKGEFLPIHKSTMSMEELLDQLIKKTRVEGEEAHRQCVAAINGLAALCLIEDDLPGAVDHYRNAMRSIDEHREKLRTDDLQELHTIHNLSEVLAKKPLGVDPTLRDDQLQKQAEDLKAKYLAKAAASVSQSQETWLPLKDSLDDLKAEWSGSETWWAEMLQWVTSEGLDNMLLDKVRDDLINFREIRTLEFVIVRHLDQLDKIHDDLVLHLTSLRRTPTRNLINETVECCLRPVNVERMDQQCPFCKADEMFQSYECKLYSFVEKKGESSNADDMKYLTSNRRQGTWADSQVERALKSMIAFARGFNVLHLGARQWCEPGNQHIKILDALKKEFRALRSLWMSLREQVSAFDEIDMATLRFRLRFPDEPASETPQPHIIERVELGQQKLKLMSDRVIGQNDTQRKLGQLLYLKNLAKWSVLQCGHCYCLECIKVLVSRSNNGGAREQRLRCPVCRQMASFANISYVSTRRQSDEELTRVKGDHSTKVAGVVQCLKEIKHKDPSAKALVFSTWQEVLDVLSQAFTDNDISFKSLLAQNKFQRNLKSFKEEADVSVLLLPVHSGSNGLNLIEATHVLLVEPILNPAQELQAIGRIHRIGQLRPTVIHRFIVRGTIEEPLSSLLKANPQTNLSTEETPFSIGDLRSLFQNDTE</sequence>
<dbReference type="Proteomes" id="UP000014760">
    <property type="component" value="Unassembled WGS sequence"/>
</dbReference>
<reference evidence="11" key="1">
    <citation type="submission" date="2012-12" db="EMBL/GenBank/DDBJ databases">
        <authorList>
            <person name="Hellsten U."/>
            <person name="Grimwood J."/>
            <person name="Chapman J.A."/>
            <person name="Shapiro H."/>
            <person name="Aerts A."/>
            <person name="Otillar R.P."/>
            <person name="Terry A.Y."/>
            <person name="Boore J.L."/>
            <person name="Simakov O."/>
            <person name="Marletaz F."/>
            <person name="Cho S.-J."/>
            <person name="Edsinger-Gonzales E."/>
            <person name="Havlak P."/>
            <person name="Kuo D.-H."/>
            <person name="Larsson T."/>
            <person name="Lv J."/>
            <person name="Arendt D."/>
            <person name="Savage R."/>
            <person name="Osoegawa K."/>
            <person name="de Jong P."/>
            <person name="Lindberg D.R."/>
            <person name="Seaver E.C."/>
            <person name="Weisblat D.A."/>
            <person name="Putnam N.H."/>
            <person name="Grigoriev I.V."/>
            <person name="Rokhsar D.S."/>
        </authorList>
    </citation>
    <scope>NUCLEOTIDE SEQUENCE</scope>
    <source>
        <strain evidence="11">I ESC-2004</strain>
    </source>
</reference>
<organism evidence="9">
    <name type="scientific">Capitella teleta</name>
    <name type="common">Polychaete worm</name>
    <dbReference type="NCBI Taxonomy" id="283909"/>
    <lineage>
        <taxon>Eukaryota</taxon>
        <taxon>Metazoa</taxon>
        <taxon>Spiralia</taxon>
        <taxon>Lophotrochozoa</taxon>
        <taxon>Annelida</taxon>
        <taxon>Polychaeta</taxon>
        <taxon>Sedentaria</taxon>
        <taxon>Scolecida</taxon>
        <taxon>Capitellidae</taxon>
        <taxon>Capitella</taxon>
    </lineage>
</organism>
<gene>
    <name evidence="9" type="ORF">CAPTEDRAFT_220844</name>
</gene>
<dbReference type="InterPro" id="IPR013083">
    <property type="entry name" value="Znf_RING/FYVE/PHD"/>
</dbReference>
<evidence type="ECO:0008006" key="12">
    <source>
        <dbReference type="Google" id="ProtNLM"/>
    </source>
</evidence>
<evidence type="ECO:0000256" key="2">
    <source>
        <dbReference type="ARBA" id="ARBA00022771"/>
    </source>
</evidence>
<keyword evidence="1" id="KW-0479">Metal-binding</keyword>
<proteinExistence type="predicted"/>
<evidence type="ECO:0000256" key="3">
    <source>
        <dbReference type="ARBA" id="ARBA00022801"/>
    </source>
</evidence>
<dbReference type="HOGENOM" id="CLU_001726_1_1_1"/>
<keyword evidence="2 5" id="KW-0863">Zinc-finger</keyword>
<keyword evidence="4" id="KW-0862">Zinc</keyword>
<dbReference type="CDD" id="cd15547">
    <property type="entry name" value="PHD_SHPRH"/>
    <property type="match status" value="1"/>
</dbReference>
<feature type="region of interest" description="Disordered" evidence="6">
    <location>
        <begin position="371"/>
        <end position="400"/>
    </location>
</feature>
<dbReference type="InterPro" id="IPR014001">
    <property type="entry name" value="Helicase_ATP-bd"/>
</dbReference>
<dbReference type="SMART" id="SM00490">
    <property type="entry name" value="HELICc"/>
    <property type="match status" value="1"/>
</dbReference>
<dbReference type="InterPro" id="IPR001841">
    <property type="entry name" value="Znf_RING"/>
</dbReference>
<reference evidence="10" key="3">
    <citation type="submission" date="2015-06" db="UniProtKB">
        <authorList>
            <consortium name="EnsemblMetazoa"/>
        </authorList>
    </citation>
    <scope>IDENTIFICATION</scope>
</reference>
<dbReference type="InterPro" id="IPR052583">
    <property type="entry name" value="ATP-helicase/E3_Ub-Ligase"/>
</dbReference>
<keyword evidence="11" id="KW-1185">Reference proteome</keyword>
<evidence type="ECO:0000259" key="7">
    <source>
        <dbReference type="PROSITE" id="PS50089"/>
    </source>
</evidence>
<dbReference type="GO" id="GO:0005524">
    <property type="term" value="F:ATP binding"/>
    <property type="evidence" value="ECO:0007669"/>
    <property type="project" value="InterPro"/>
</dbReference>
<protein>
    <recommendedName>
        <fullName evidence="12">E3 ubiquitin-protein ligase SHPRH</fullName>
    </recommendedName>
</protein>
<dbReference type="Gene3D" id="3.30.40.10">
    <property type="entry name" value="Zinc/RING finger domain, C3HC4 (zinc finger)"/>
    <property type="match status" value="2"/>
</dbReference>
<dbReference type="CDD" id="cd18070">
    <property type="entry name" value="DEXQc_SHPRH"/>
    <property type="match status" value="1"/>
</dbReference>
<dbReference type="PANTHER" id="PTHR45865:SF1">
    <property type="entry name" value="E3 UBIQUITIN-PROTEIN LIGASE SHPRH"/>
    <property type="match status" value="1"/>
</dbReference>
<dbReference type="GO" id="GO:0006974">
    <property type="term" value="P:DNA damage response"/>
    <property type="evidence" value="ECO:0007669"/>
    <property type="project" value="TreeGrafter"/>
</dbReference>
<evidence type="ECO:0000313" key="10">
    <source>
        <dbReference type="EnsemblMetazoa" id="CapteP220844"/>
    </source>
</evidence>
<name>R7U2Z1_CAPTE</name>
<dbReference type="InterPro" id="IPR049730">
    <property type="entry name" value="SNF2/RAD54-like_C"/>
</dbReference>
<dbReference type="PROSITE" id="PS01359">
    <property type="entry name" value="ZF_PHD_1"/>
    <property type="match status" value="1"/>
</dbReference>
<dbReference type="GO" id="GO:0061630">
    <property type="term" value="F:ubiquitin protein ligase activity"/>
    <property type="evidence" value="ECO:0007669"/>
    <property type="project" value="TreeGrafter"/>
</dbReference>
<dbReference type="SUPFAM" id="SSF57903">
    <property type="entry name" value="FYVE/PHD zinc finger"/>
    <property type="match status" value="1"/>
</dbReference>
<evidence type="ECO:0000313" key="9">
    <source>
        <dbReference type="EMBL" id="ELU00238.1"/>
    </source>
</evidence>
<dbReference type="GO" id="GO:0005634">
    <property type="term" value="C:nucleus"/>
    <property type="evidence" value="ECO:0007669"/>
    <property type="project" value="TreeGrafter"/>
</dbReference>
<dbReference type="FunCoup" id="R7U2Z1">
    <property type="interactions" value="746"/>
</dbReference>
<dbReference type="SUPFAM" id="SSF52540">
    <property type="entry name" value="P-loop containing nucleoside triphosphate hydrolases"/>
    <property type="match status" value="2"/>
</dbReference>